<dbReference type="InterPro" id="IPR001128">
    <property type="entry name" value="Cyt_P450"/>
</dbReference>
<name>A0A1L9WJS5_ASPA1</name>
<dbReference type="GeneID" id="30971464"/>
<keyword evidence="4" id="KW-0479">Metal-binding</keyword>
<keyword evidence="9" id="KW-1185">Reference proteome</keyword>
<dbReference type="AlphaFoldDB" id="A0A1L9WJS5"/>
<reference evidence="9" key="1">
    <citation type="journal article" date="2017" name="Genome Biol.">
        <title>Comparative genomics reveals high biological diversity and specific adaptations in the industrially and medically important fungal genus Aspergillus.</title>
        <authorList>
            <person name="de Vries R.P."/>
            <person name="Riley R."/>
            <person name="Wiebenga A."/>
            <person name="Aguilar-Osorio G."/>
            <person name="Amillis S."/>
            <person name="Uchima C.A."/>
            <person name="Anderluh G."/>
            <person name="Asadollahi M."/>
            <person name="Askin M."/>
            <person name="Barry K."/>
            <person name="Battaglia E."/>
            <person name="Bayram O."/>
            <person name="Benocci T."/>
            <person name="Braus-Stromeyer S.A."/>
            <person name="Caldana C."/>
            <person name="Canovas D."/>
            <person name="Cerqueira G.C."/>
            <person name="Chen F."/>
            <person name="Chen W."/>
            <person name="Choi C."/>
            <person name="Clum A."/>
            <person name="Dos Santos R.A."/>
            <person name="Damasio A.R."/>
            <person name="Diallinas G."/>
            <person name="Emri T."/>
            <person name="Fekete E."/>
            <person name="Flipphi M."/>
            <person name="Freyberg S."/>
            <person name="Gallo A."/>
            <person name="Gournas C."/>
            <person name="Habgood R."/>
            <person name="Hainaut M."/>
            <person name="Harispe M.L."/>
            <person name="Henrissat B."/>
            <person name="Hilden K.S."/>
            <person name="Hope R."/>
            <person name="Hossain A."/>
            <person name="Karabika E."/>
            <person name="Karaffa L."/>
            <person name="Karanyi Z."/>
            <person name="Krasevec N."/>
            <person name="Kuo A."/>
            <person name="Kusch H."/>
            <person name="LaButti K."/>
            <person name="Lagendijk E.L."/>
            <person name="Lapidus A."/>
            <person name="Levasseur A."/>
            <person name="Lindquist E."/>
            <person name="Lipzen A."/>
            <person name="Logrieco A.F."/>
            <person name="MacCabe A."/>
            <person name="Maekelae M.R."/>
            <person name="Malavazi I."/>
            <person name="Melin P."/>
            <person name="Meyer V."/>
            <person name="Mielnichuk N."/>
            <person name="Miskei M."/>
            <person name="Molnar A.P."/>
            <person name="Mule G."/>
            <person name="Ngan C.Y."/>
            <person name="Orejas M."/>
            <person name="Orosz E."/>
            <person name="Ouedraogo J.P."/>
            <person name="Overkamp K.M."/>
            <person name="Park H.-S."/>
            <person name="Perrone G."/>
            <person name="Piumi F."/>
            <person name="Punt P.J."/>
            <person name="Ram A.F."/>
            <person name="Ramon A."/>
            <person name="Rauscher S."/>
            <person name="Record E."/>
            <person name="Riano-Pachon D.M."/>
            <person name="Robert V."/>
            <person name="Roehrig J."/>
            <person name="Ruller R."/>
            <person name="Salamov A."/>
            <person name="Salih N.S."/>
            <person name="Samson R.A."/>
            <person name="Sandor E."/>
            <person name="Sanguinetti M."/>
            <person name="Schuetze T."/>
            <person name="Sepcic K."/>
            <person name="Shelest E."/>
            <person name="Sherlock G."/>
            <person name="Sophianopoulou V."/>
            <person name="Squina F.M."/>
            <person name="Sun H."/>
            <person name="Susca A."/>
            <person name="Todd R.B."/>
            <person name="Tsang A."/>
            <person name="Unkles S.E."/>
            <person name="van de Wiele N."/>
            <person name="van Rossen-Uffink D."/>
            <person name="Oliveira J.V."/>
            <person name="Vesth T.C."/>
            <person name="Visser J."/>
            <person name="Yu J.-H."/>
            <person name="Zhou M."/>
            <person name="Andersen M.R."/>
            <person name="Archer D.B."/>
            <person name="Baker S.E."/>
            <person name="Benoit I."/>
            <person name="Brakhage A.A."/>
            <person name="Braus G.H."/>
            <person name="Fischer R."/>
            <person name="Frisvad J.C."/>
            <person name="Goldman G.H."/>
            <person name="Houbraken J."/>
            <person name="Oakley B."/>
            <person name="Pocsi I."/>
            <person name="Scazzocchio C."/>
            <person name="Seiboth B."/>
            <person name="vanKuyk P.A."/>
            <person name="Wortman J."/>
            <person name="Dyer P.S."/>
            <person name="Grigoriev I.V."/>
        </authorList>
    </citation>
    <scope>NUCLEOTIDE SEQUENCE [LARGE SCALE GENOMIC DNA]</scope>
    <source>
        <strain evidence="9">ATCC 16872 / CBS 172.66 / WB 5094</strain>
    </source>
</reference>
<evidence type="ECO:0000256" key="6">
    <source>
        <dbReference type="ARBA" id="ARBA00023004"/>
    </source>
</evidence>
<dbReference type="OrthoDB" id="1844152at2759"/>
<keyword evidence="3" id="KW-0349">Heme</keyword>
<dbReference type="Gene3D" id="1.10.630.10">
    <property type="entry name" value="Cytochrome P450"/>
    <property type="match status" value="1"/>
</dbReference>
<evidence type="ECO:0000313" key="9">
    <source>
        <dbReference type="Proteomes" id="UP000184546"/>
    </source>
</evidence>
<dbReference type="Pfam" id="PF00067">
    <property type="entry name" value="p450"/>
    <property type="match status" value="1"/>
</dbReference>
<organism evidence="8 9">
    <name type="scientific">Aspergillus aculeatus (strain ATCC 16872 / CBS 172.66 / WB 5094)</name>
    <dbReference type="NCBI Taxonomy" id="690307"/>
    <lineage>
        <taxon>Eukaryota</taxon>
        <taxon>Fungi</taxon>
        <taxon>Dikarya</taxon>
        <taxon>Ascomycota</taxon>
        <taxon>Pezizomycotina</taxon>
        <taxon>Eurotiomycetes</taxon>
        <taxon>Eurotiomycetidae</taxon>
        <taxon>Eurotiales</taxon>
        <taxon>Aspergillaceae</taxon>
        <taxon>Aspergillus</taxon>
        <taxon>Aspergillus subgen. Circumdati</taxon>
    </lineage>
</organism>
<evidence type="ECO:0000256" key="5">
    <source>
        <dbReference type="ARBA" id="ARBA00023002"/>
    </source>
</evidence>
<gene>
    <name evidence="8" type="ORF">ASPACDRAFT_1859095</name>
</gene>
<proteinExistence type="inferred from homology"/>
<dbReference type="RefSeq" id="XP_020052742.1">
    <property type="nucleotide sequence ID" value="XM_020197650.1"/>
</dbReference>
<dbReference type="EMBL" id="KV878985">
    <property type="protein sequence ID" value="OJJ96402.1"/>
    <property type="molecule type" value="Genomic_DNA"/>
</dbReference>
<dbReference type="GO" id="GO:0005506">
    <property type="term" value="F:iron ion binding"/>
    <property type="evidence" value="ECO:0007669"/>
    <property type="project" value="InterPro"/>
</dbReference>
<evidence type="ECO:0000256" key="2">
    <source>
        <dbReference type="ARBA" id="ARBA00010617"/>
    </source>
</evidence>
<comment type="similarity">
    <text evidence="2">Belongs to the cytochrome P450 family.</text>
</comment>
<evidence type="ECO:0000256" key="4">
    <source>
        <dbReference type="ARBA" id="ARBA00022723"/>
    </source>
</evidence>
<keyword evidence="6" id="KW-0408">Iron</keyword>
<dbReference type="Proteomes" id="UP000184546">
    <property type="component" value="Unassembled WGS sequence"/>
</dbReference>
<sequence length="195" mass="22082">MQYTFRSEAGVPSWHLQTLASSLKAMQKRPKRQALNGTRSTSYTDNVFKAVRSIRRFPAWSRPYAQWFLSDCAKIRRQVKRAKDIIEPLIAKRIEEILVQKGLAEMPNDAIIWMHEVATGKGKECHGAHIQLSLSMASKTSLYRMKLADSVMKETRRLKPLGVLPSHRHVSDDVVLPDGTLIPKGAIVATNMSRM</sequence>
<accession>A0A1L9WJS5</accession>
<evidence type="ECO:0000256" key="7">
    <source>
        <dbReference type="ARBA" id="ARBA00023033"/>
    </source>
</evidence>
<dbReference type="GO" id="GO:0016705">
    <property type="term" value="F:oxidoreductase activity, acting on paired donors, with incorporation or reduction of molecular oxygen"/>
    <property type="evidence" value="ECO:0007669"/>
    <property type="project" value="InterPro"/>
</dbReference>
<dbReference type="PANTHER" id="PTHR46206">
    <property type="entry name" value="CYTOCHROME P450"/>
    <property type="match status" value="1"/>
</dbReference>
<dbReference type="GO" id="GO:0020037">
    <property type="term" value="F:heme binding"/>
    <property type="evidence" value="ECO:0007669"/>
    <property type="project" value="InterPro"/>
</dbReference>
<comment type="cofactor">
    <cofactor evidence="1">
        <name>heme</name>
        <dbReference type="ChEBI" id="CHEBI:30413"/>
    </cofactor>
</comment>
<dbReference type="SUPFAM" id="SSF48264">
    <property type="entry name" value="Cytochrome P450"/>
    <property type="match status" value="1"/>
</dbReference>
<evidence type="ECO:0000256" key="3">
    <source>
        <dbReference type="ARBA" id="ARBA00022617"/>
    </source>
</evidence>
<dbReference type="GO" id="GO:0004497">
    <property type="term" value="F:monooxygenase activity"/>
    <property type="evidence" value="ECO:0007669"/>
    <property type="project" value="UniProtKB-KW"/>
</dbReference>
<dbReference type="VEuPathDB" id="FungiDB:ASPACDRAFT_1859095"/>
<evidence type="ECO:0000313" key="8">
    <source>
        <dbReference type="EMBL" id="OJJ96402.1"/>
    </source>
</evidence>
<keyword evidence="5" id="KW-0560">Oxidoreductase</keyword>
<dbReference type="PANTHER" id="PTHR46206:SF2">
    <property type="entry name" value="CYTOCHROME P450 MONOOXYGENASE AUSG-RELATED"/>
    <property type="match status" value="1"/>
</dbReference>
<dbReference type="GO" id="GO:0019748">
    <property type="term" value="P:secondary metabolic process"/>
    <property type="evidence" value="ECO:0007669"/>
    <property type="project" value="UniProtKB-ARBA"/>
</dbReference>
<dbReference type="InterPro" id="IPR036396">
    <property type="entry name" value="Cyt_P450_sf"/>
</dbReference>
<dbReference type="STRING" id="690307.A0A1L9WJS5"/>
<evidence type="ECO:0000256" key="1">
    <source>
        <dbReference type="ARBA" id="ARBA00001971"/>
    </source>
</evidence>
<protein>
    <submittedName>
        <fullName evidence="8">Uncharacterized protein</fullName>
    </submittedName>
</protein>
<keyword evidence="7" id="KW-0503">Monooxygenase</keyword>